<accession>A0AAD1WCC1</accession>
<keyword evidence="3" id="KW-1185">Reference proteome</keyword>
<organism evidence="2 3">
    <name type="scientific">Pelobates cultripes</name>
    <name type="common">Western spadefoot toad</name>
    <dbReference type="NCBI Taxonomy" id="61616"/>
    <lineage>
        <taxon>Eukaryota</taxon>
        <taxon>Metazoa</taxon>
        <taxon>Chordata</taxon>
        <taxon>Craniata</taxon>
        <taxon>Vertebrata</taxon>
        <taxon>Euteleostomi</taxon>
        <taxon>Amphibia</taxon>
        <taxon>Batrachia</taxon>
        <taxon>Anura</taxon>
        <taxon>Pelobatoidea</taxon>
        <taxon>Pelobatidae</taxon>
        <taxon>Pelobates</taxon>
    </lineage>
</organism>
<dbReference type="EMBL" id="OW240917">
    <property type="protein sequence ID" value="CAH2302217.1"/>
    <property type="molecule type" value="Genomic_DNA"/>
</dbReference>
<evidence type="ECO:0000313" key="3">
    <source>
        <dbReference type="Proteomes" id="UP001295444"/>
    </source>
</evidence>
<gene>
    <name evidence="2" type="ORF">PECUL_23A024326</name>
</gene>
<reference evidence="2" key="1">
    <citation type="submission" date="2022-03" db="EMBL/GenBank/DDBJ databases">
        <authorList>
            <person name="Alioto T."/>
            <person name="Alioto T."/>
            <person name="Gomez Garrido J."/>
        </authorList>
    </citation>
    <scope>NUCLEOTIDE SEQUENCE</scope>
</reference>
<dbReference type="AlphaFoldDB" id="A0AAD1WCC1"/>
<name>A0AAD1WCC1_PELCU</name>
<feature type="region of interest" description="Disordered" evidence="1">
    <location>
        <begin position="16"/>
        <end position="64"/>
    </location>
</feature>
<evidence type="ECO:0000256" key="1">
    <source>
        <dbReference type="SAM" id="MobiDB-lite"/>
    </source>
</evidence>
<sequence length="82" mass="9153">MGKRHKKLKALSCEGSRDIDELLQRGPRPKMAARREPSTSNSSEEELLDVPDTISETGGLNTPWSTEDLNTLFTRGDILELI</sequence>
<dbReference type="Proteomes" id="UP001295444">
    <property type="component" value="Chromosome 06"/>
</dbReference>
<proteinExistence type="predicted"/>
<protein>
    <submittedName>
        <fullName evidence="2">Uncharacterized protein</fullName>
    </submittedName>
</protein>
<evidence type="ECO:0000313" key="2">
    <source>
        <dbReference type="EMBL" id="CAH2302217.1"/>
    </source>
</evidence>
<feature type="compositionally biased region" description="Polar residues" evidence="1">
    <location>
        <begin position="54"/>
        <end position="64"/>
    </location>
</feature>